<dbReference type="PANTHER" id="PTHR43584">
    <property type="entry name" value="NUCLEOTIDYL TRANSFERASE"/>
    <property type="match status" value="1"/>
</dbReference>
<keyword evidence="5" id="KW-1185">Reference proteome</keyword>
<evidence type="ECO:0000313" key="4">
    <source>
        <dbReference type="EMBL" id="TDP32619.1"/>
    </source>
</evidence>
<dbReference type="EMBL" id="SNXI01000009">
    <property type="protein sequence ID" value="TDP32619.1"/>
    <property type="molecule type" value="Genomic_DNA"/>
</dbReference>
<dbReference type="InterPro" id="IPR050065">
    <property type="entry name" value="GlmU-like"/>
</dbReference>
<dbReference type="InterPro" id="IPR054790">
    <property type="entry name" value="MurU"/>
</dbReference>
<proteinExistence type="predicted"/>
<protein>
    <submittedName>
        <fullName evidence="4">MurNAc alpha-1-phosphate uridylyltransferase</fullName>
    </submittedName>
</protein>
<dbReference type="InterPro" id="IPR005835">
    <property type="entry name" value="NTP_transferase_dom"/>
</dbReference>
<dbReference type="Proteomes" id="UP000295531">
    <property type="component" value="Unassembled WGS sequence"/>
</dbReference>
<name>A0A4R6P913_9GAMM</name>
<comment type="caution">
    <text evidence="4">The sequence shown here is derived from an EMBL/GenBank/DDBJ whole genome shotgun (WGS) entry which is preliminary data.</text>
</comment>
<evidence type="ECO:0000259" key="3">
    <source>
        <dbReference type="Pfam" id="PF00483"/>
    </source>
</evidence>
<feature type="domain" description="Nucleotidyl transferase" evidence="3">
    <location>
        <begin position="2"/>
        <end position="218"/>
    </location>
</feature>
<sequence length="230" mass="24924">MKAMVLAAGRGERMRPLTDELPKPLLSVNDKPLIAYHLEKLAAAGVTDVVINHAWLGEKIERMLGDGSQWGVSITYSPEPEGGLETAGGIIKALPALGSEPFWVINGDVWTTIDFNRLPRHLGRDDMAHLILVDNPAHNKAGDFGIENGRLRAKSADNGSYTYAGIGLFRPQWFSGLPAEKLALRPLFEQAIATDSLAGTLLTDCDWFDIGTPQRLAALDSKLRGANDLG</sequence>
<dbReference type="InterPro" id="IPR029044">
    <property type="entry name" value="Nucleotide-diphossugar_trans"/>
</dbReference>
<dbReference type="OrthoDB" id="9788272at2"/>
<dbReference type="Pfam" id="PF00483">
    <property type="entry name" value="NTP_transferase"/>
    <property type="match status" value="1"/>
</dbReference>
<dbReference type="Gene3D" id="3.90.550.10">
    <property type="entry name" value="Spore Coat Polysaccharide Biosynthesis Protein SpsA, Chain A"/>
    <property type="match status" value="1"/>
</dbReference>
<reference evidence="4 5" key="1">
    <citation type="submission" date="2019-03" db="EMBL/GenBank/DDBJ databases">
        <title>Freshwater and sediment microbial communities from various areas in North America, analyzing microbe dynamics in response to fracking.</title>
        <authorList>
            <person name="Lamendella R."/>
        </authorList>
    </citation>
    <scope>NUCLEOTIDE SEQUENCE [LARGE SCALE GENOMIC DNA]</scope>
    <source>
        <strain evidence="4 5">18_TX</strain>
    </source>
</reference>
<dbReference type="PANTHER" id="PTHR43584:SF8">
    <property type="entry name" value="N-ACETYLMURAMATE ALPHA-1-PHOSPHATE URIDYLYLTRANSFERASE"/>
    <property type="match status" value="1"/>
</dbReference>
<evidence type="ECO:0000256" key="2">
    <source>
        <dbReference type="ARBA" id="ARBA00022695"/>
    </source>
</evidence>
<gene>
    <name evidence="4" type="ORF">DEU29_10948</name>
</gene>
<accession>A0A4R6P913</accession>
<evidence type="ECO:0000256" key="1">
    <source>
        <dbReference type="ARBA" id="ARBA00022679"/>
    </source>
</evidence>
<dbReference type="RefSeq" id="WP_133539869.1">
    <property type="nucleotide sequence ID" value="NZ_SNXI01000009.1"/>
</dbReference>
<evidence type="ECO:0000313" key="5">
    <source>
        <dbReference type="Proteomes" id="UP000295531"/>
    </source>
</evidence>
<dbReference type="GO" id="GO:0016779">
    <property type="term" value="F:nucleotidyltransferase activity"/>
    <property type="evidence" value="ECO:0007669"/>
    <property type="project" value="UniProtKB-KW"/>
</dbReference>
<dbReference type="AlphaFoldDB" id="A0A4R6P913"/>
<keyword evidence="1 4" id="KW-0808">Transferase</keyword>
<organism evidence="4 5">
    <name type="scientific">Idiomarina aquatica</name>
    <dbReference type="NCBI Taxonomy" id="1327752"/>
    <lineage>
        <taxon>Bacteria</taxon>
        <taxon>Pseudomonadati</taxon>
        <taxon>Pseudomonadota</taxon>
        <taxon>Gammaproteobacteria</taxon>
        <taxon>Alteromonadales</taxon>
        <taxon>Idiomarinaceae</taxon>
        <taxon>Idiomarina</taxon>
    </lineage>
</organism>
<keyword evidence="2 4" id="KW-0548">Nucleotidyltransferase</keyword>
<dbReference type="CDD" id="cd06422">
    <property type="entry name" value="NTP_transferase_like_1"/>
    <property type="match status" value="1"/>
</dbReference>
<dbReference type="SUPFAM" id="SSF53448">
    <property type="entry name" value="Nucleotide-diphospho-sugar transferases"/>
    <property type="match status" value="1"/>
</dbReference>
<dbReference type="NCBIfam" id="NF045761">
    <property type="entry name" value="NAMPUrTaseMurU"/>
    <property type="match status" value="1"/>
</dbReference>